<evidence type="ECO:0000313" key="2">
    <source>
        <dbReference type="EnsemblPlants" id="AUR62007805-RA:cds"/>
    </source>
</evidence>
<name>A0A803L7G6_CHEQI</name>
<sequence>MPSTYSNAVNNILLSRVDPISKFVLYILHRFPGEIYKWVSLRLKGTTAIDLAFGRNEIFNCFANIENLFLIGSFGLEFIIEYICTKTIPKEFKQLRTLCLENIQLNPYNISFVLNLLTSSSQLERLLFTKAEEITEVTDDHSIQIECCYTLQCLRYAQFLDISGTSGELQLIKYILAHSPVLEEMTIELIGGAEEKFKFATEVTRYCRASPKAEIIIKAK</sequence>
<dbReference type="OMA" id="VDINAPM"/>
<evidence type="ECO:0000313" key="3">
    <source>
        <dbReference type="Proteomes" id="UP000596660"/>
    </source>
</evidence>
<keyword evidence="3" id="KW-1185">Reference proteome</keyword>
<dbReference type="EnsemblPlants" id="AUR62007805-RA">
    <property type="protein sequence ID" value="AUR62007805-RA:cds"/>
    <property type="gene ID" value="AUR62007805"/>
</dbReference>
<dbReference type="Pfam" id="PF08387">
    <property type="entry name" value="FBD"/>
    <property type="match status" value="1"/>
</dbReference>
<dbReference type="Proteomes" id="UP000596660">
    <property type="component" value="Unplaced"/>
</dbReference>
<dbReference type="SMART" id="SM00579">
    <property type="entry name" value="FBD"/>
    <property type="match status" value="1"/>
</dbReference>
<protein>
    <recommendedName>
        <fullName evidence="1">FBD domain-containing protein</fullName>
    </recommendedName>
</protein>
<dbReference type="PANTHER" id="PTHR34145">
    <property type="entry name" value="OS02G0105600 PROTEIN"/>
    <property type="match status" value="1"/>
</dbReference>
<reference evidence="2" key="2">
    <citation type="submission" date="2021-03" db="UniProtKB">
        <authorList>
            <consortium name="EnsemblPlants"/>
        </authorList>
    </citation>
    <scope>IDENTIFICATION</scope>
</reference>
<proteinExistence type="predicted"/>
<dbReference type="InterPro" id="IPR053772">
    <property type="entry name" value="At1g61320/At1g61330-like"/>
</dbReference>
<organism evidence="2 3">
    <name type="scientific">Chenopodium quinoa</name>
    <name type="common">Quinoa</name>
    <dbReference type="NCBI Taxonomy" id="63459"/>
    <lineage>
        <taxon>Eukaryota</taxon>
        <taxon>Viridiplantae</taxon>
        <taxon>Streptophyta</taxon>
        <taxon>Embryophyta</taxon>
        <taxon>Tracheophyta</taxon>
        <taxon>Spermatophyta</taxon>
        <taxon>Magnoliopsida</taxon>
        <taxon>eudicotyledons</taxon>
        <taxon>Gunneridae</taxon>
        <taxon>Pentapetalae</taxon>
        <taxon>Caryophyllales</taxon>
        <taxon>Chenopodiaceae</taxon>
        <taxon>Chenopodioideae</taxon>
        <taxon>Atripliceae</taxon>
        <taxon>Chenopodium</taxon>
    </lineage>
</organism>
<dbReference type="PANTHER" id="PTHR34145:SF28">
    <property type="entry name" value="F-BOX DOMAIN-CONTAINING PROTEIN"/>
    <property type="match status" value="1"/>
</dbReference>
<feature type="domain" description="FBD" evidence="1">
    <location>
        <begin position="152"/>
        <end position="218"/>
    </location>
</feature>
<dbReference type="InterPro" id="IPR006566">
    <property type="entry name" value="FBD"/>
</dbReference>
<reference evidence="2" key="1">
    <citation type="journal article" date="2017" name="Nature">
        <title>The genome of Chenopodium quinoa.</title>
        <authorList>
            <person name="Jarvis D.E."/>
            <person name="Ho Y.S."/>
            <person name="Lightfoot D.J."/>
            <person name="Schmoeckel S.M."/>
            <person name="Li B."/>
            <person name="Borm T.J.A."/>
            <person name="Ohyanagi H."/>
            <person name="Mineta K."/>
            <person name="Michell C.T."/>
            <person name="Saber N."/>
            <person name="Kharbatia N.M."/>
            <person name="Rupper R.R."/>
            <person name="Sharp A.R."/>
            <person name="Dally N."/>
            <person name="Boughton B.A."/>
            <person name="Woo Y.H."/>
            <person name="Gao G."/>
            <person name="Schijlen E.G.W.M."/>
            <person name="Guo X."/>
            <person name="Momin A.A."/>
            <person name="Negrao S."/>
            <person name="Al-Babili S."/>
            <person name="Gehring C."/>
            <person name="Roessner U."/>
            <person name="Jung C."/>
            <person name="Murphy K."/>
            <person name="Arold S.T."/>
            <person name="Gojobori T."/>
            <person name="van der Linden C.G."/>
            <person name="van Loo E.N."/>
            <person name="Jellen E.N."/>
            <person name="Maughan P.J."/>
            <person name="Tester M."/>
        </authorList>
    </citation>
    <scope>NUCLEOTIDE SEQUENCE [LARGE SCALE GENOMIC DNA]</scope>
    <source>
        <strain evidence="2">cv. PI 614886</strain>
    </source>
</reference>
<dbReference type="Gramene" id="AUR62007805-RA">
    <property type="protein sequence ID" value="AUR62007805-RA:cds"/>
    <property type="gene ID" value="AUR62007805"/>
</dbReference>
<evidence type="ECO:0000259" key="1">
    <source>
        <dbReference type="SMART" id="SM00579"/>
    </source>
</evidence>
<accession>A0A803L7G6</accession>
<dbReference type="AlphaFoldDB" id="A0A803L7G6"/>
<dbReference type="SUPFAM" id="SSF52047">
    <property type="entry name" value="RNI-like"/>
    <property type="match status" value="1"/>
</dbReference>